<dbReference type="Pfam" id="PF17972">
    <property type="entry name" value="bMG5"/>
    <property type="match status" value="1"/>
</dbReference>
<dbReference type="InterPro" id="IPR049120">
    <property type="entry name" value="A2M_bMG2"/>
</dbReference>
<dbReference type="InterPro" id="IPR041246">
    <property type="entry name" value="Bact_MG10"/>
</dbReference>
<protein>
    <recommendedName>
        <fullName evidence="8">Alpha-2-macroglobulin</fullName>
    </recommendedName>
</protein>
<proteinExistence type="inferred from homology"/>
<dbReference type="InterPro" id="IPR021868">
    <property type="entry name" value="Alpha_2_Macroglob_MG3"/>
</dbReference>
<dbReference type="Pfam" id="PF01835">
    <property type="entry name" value="MG2"/>
    <property type="match status" value="1"/>
</dbReference>
<dbReference type="InterPro" id="IPR001599">
    <property type="entry name" value="Macroglobln_a2"/>
</dbReference>
<dbReference type="Gene3D" id="2.60.40.3710">
    <property type="match status" value="1"/>
</dbReference>
<dbReference type="InterPro" id="IPR002890">
    <property type="entry name" value="MG2"/>
</dbReference>
<feature type="signal peptide" evidence="3">
    <location>
        <begin position="1"/>
        <end position="30"/>
    </location>
</feature>
<dbReference type="InterPro" id="IPR041462">
    <property type="entry name" value="Bact_A2M_MG6"/>
</dbReference>
<accession>A0A8J7QGD7</accession>
<dbReference type="SUPFAM" id="SSF48239">
    <property type="entry name" value="Terpenoid cyclases/Protein prenyltransferases"/>
    <property type="match status" value="1"/>
</dbReference>
<dbReference type="InterPro" id="IPR041203">
    <property type="entry name" value="Bact_A2M_MG5"/>
</dbReference>
<name>A0A8J7QGD7_9BACT</name>
<dbReference type="SMART" id="SM01359">
    <property type="entry name" value="A2M_N_2"/>
    <property type="match status" value="1"/>
</dbReference>
<dbReference type="Pfam" id="PF17962">
    <property type="entry name" value="bMG6"/>
    <property type="match status" value="1"/>
</dbReference>
<dbReference type="Gene3D" id="1.50.10.20">
    <property type="match status" value="1"/>
</dbReference>
<organism evidence="6 7">
    <name type="scientific">Acanthopleuribacter pedis</name>
    <dbReference type="NCBI Taxonomy" id="442870"/>
    <lineage>
        <taxon>Bacteria</taxon>
        <taxon>Pseudomonadati</taxon>
        <taxon>Acidobacteriota</taxon>
        <taxon>Holophagae</taxon>
        <taxon>Acanthopleuribacterales</taxon>
        <taxon>Acanthopleuribacteraceae</taxon>
        <taxon>Acanthopleuribacter</taxon>
    </lineage>
</organism>
<feature type="chain" id="PRO_5035172025" description="Alpha-2-macroglobulin" evidence="3">
    <location>
        <begin position="31"/>
        <end position="1838"/>
    </location>
</feature>
<sequence length="1838" mass="203402">MPKFAIPAFRVLPLAALVCLLTLFSCGRKAEAPSGVVVQPQELLSAFPQADVSRKEPLRFVFKERVVAAASVGEAVPEGMLTFTPAVAGTARWRDGQTLAFEPEEFFESGSQYIATIDLGKIGGQGGSTSLEFKTRVRGLDVELGALRTAGDGGGRWLSLEGTLHAADYEPGEALEKTITATQDQSNLPVKWSHSPDGRLHRFTIDNIERKNYAGKLLVRWDAAGLGLPARGEKSYDIPGIDVFSLLTIATAGDPVPHVLLTFSDPLDPDQDLTGLIHAEGVSFDLEINGNQVRAVPRGGWTGAMTVQVATGIRNRAGGALRRGGQQRLVFEEPQPAVRFADAGVIVPNQEAAVFPFEAVNVKAVDVRVVRISEKNVPQFLQVNQLNQQRELYRVGKEVLHKKVALDGDPSLNLKAWNRHGLDLSELVKLEPGALYQVTLGFRKSYSLYSCNEGDGGDSASEESVIGALAPEQDASYWNYYQDYSNYNYRHRNNPCHRSYYTGSRLQRRNFLASNLGLTVKRQPNDDLHVFVTDLNTAKPLSNVGLSVYDFQQTELAIAKTDSRGHAVIKDLDQPFLVIAKYGVQRGYLNLNDGYALSMSRFEVGGARAQKGLRGYIYGERGVWRPGDPIHLTFVLQDAAASLPKDHPVVLKFTDPRGRLVEQRVSREGVDGFYAFTLETEEEAPTGMWSAVIDVGGVQFRKPIRVETIMPNRLKIGFALDREQLVVGEEAWADMSANWLHGAVAKELKADVRVNYVRVKTRFKTFEDFSFDDPTRFFRGQERLLKETVLDQDGKARFTIEINEQFRPPGVLRADFTTRVFEPSGAFSIDAFSVPVHPYRSYVGVKPPRGDAARNMLLTDRDHEVQIVTLDPAGKPVSRQGVKVEVFKLSWEWWWDQESNSLTSRQAGQLVTPLSQGLVNTVNGQGRYTLNVKYPEWGRYLIRVTDPDGHRAGRIVYIDWPGWAGRRQQEGGGDAARLSFEADKSAYRVGDEVLLSLPSAQNSRILVSLERGETVLETHWLEGRAGTVPFRFKTTAAMAPNVYAHVTLIQPQARHKNDRPMRLYGVIPIPVEDPGTRLQPQITMADVLQPEQEVTIEVAEKTGRAMTYTLAMVDDGLLDLTRFKTPDPWGAFYAKQALLVKTYDQFRSVLGASGMPLTQILAVGGGEDGGGDKPPKMNRFKPVVFALGPFRLEPGQRKTHKLTLPNYVGSVRTMVVAGRGTAYGSAEKTTPVRKPLMLLASAPRVLGPGERFALPVTLFAMEEDVREVQVTLNLEGDATLRGDAQQTVTFTQTGDQTLPLFAEVGQATGTLTFKAEAVAGKHRASTEVSVDVRNPNPEMVKTHDAVVAPGSSFEYAYQAVGMKGSNQGVVEVSSVPALNLGRRLDYLVRYPHGCVEQTTSAAFPQLYLSKLMKLAPDRLKEVEENIHEAMGRLARFQQSSGGLSYWPGQMSYHFWSTSYAGHFMLEAKRLGYALPAGFLGPWKQFQTHTANNWQTNEHATELDQAYRLFTLALADAPALGAMNRFRETRPTNDVARYLLAAAYHLAGRPEGGDQLVAVQHVAYREYRDTDITLGSLTRDQALVIEARLHMGQRGALVEDIKKLSATLNGPQWLSTHSTAFALMAMARFADAGMGLRFELALGGSAAQNLTQDKPIYQHLFDPDRVGNGSLTLNNPMETPLFVTTILRGRPAAGQEIDTASQLSMMVNYQDYDGKPVDVRRLQQGQTFFAKVKVTHPNKQGRTYRHLALSSVFPSGWEINQNPPAAGNRSREAGYTYRDVRDDRVHTYFHLKPGETKEFSVLLTAAYLGRYYLPATSAEAMYDATINASVHGYWVEVVP</sequence>
<evidence type="ECO:0000256" key="2">
    <source>
        <dbReference type="ARBA" id="ARBA00022729"/>
    </source>
</evidence>
<dbReference type="Gene3D" id="2.60.40.1930">
    <property type="match status" value="1"/>
</dbReference>
<dbReference type="InterPro" id="IPR051802">
    <property type="entry name" value="YfhM-like"/>
</dbReference>
<gene>
    <name evidence="6" type="ORF">J3U88_15450</name>
</gene>
<dbReference type="Proteomes" id="UP000664417">
    <property type="component" value="Unassembled WGS sequence"/>
</dbReference>
<dbReference type="InterPro" id="IPR008930">
    <property type="entry name" value="Terpenoid_cyclase/PrenylTrfase"/>
</dbReference>
<evidence type="ECO:0000259" key="4">
    <source>
        <dbReference type="SMART" id="SM01359"/>
    </source>
</evidence>
<feature type="domain" description="Alpha-2-macroglobulin" evidence="5">
    <location>
        <begin position="1184"/>
        <end position="1272"/>
    </location>
</feature>
<feature type="domain" description="Alpha-2-macroglobulin bait region" evidence="4">
    <location>
        <begin position="978"/>
        <end position="1120"/>
    </location>
</feature>
<comment type="similarity">
    <text evidence="1">Belongs to the protease inhibitor I39 (alpha-2-macroglobulin) family. Bacterial alpha-2-macroglobulin subfamily.</text>
</comment>
<dbReference type="EMBL" id="JAFREP010000014">
    <property type="protein sequence ID" value="MBO1319871.1"/>
    <property type="molecule type" value="Genomic_DNA"/>
</dbReference>
<reference evidence="6" key="1">
    <citation type="submission" date="2021-03" db="EMBL/GenBank/DDBJ databases">
        <authorList>
            <person name="Wang G."/>
        </authorList>
    </citation>
    <scope>NUCLEOTIDE SEQUENCE</scope>
    <source>
        <strain evidence="6">KCTC 12899</strain>
    </source>
</reference>
<comment type="caution">
    <text evidence="6">The sequence shown here is derived from an EMBL/GenBank/DDBJ whole genome shotgun (WGS) entry which is preliminary data.</text>
</comment>
<evidence type="ECO:0000313" key="7">
    <source>
        <dbReference type="Proteomes" id="UP000664417"/>
    </source>
</evidence>
<dbReference type="SMART" id="SM01360">
    <property type="entry name" value="A2M"/>
    <property type="match status" value="1"/>
</dbReference>
<dbReference type="GO" id="GO:0004866">
    <property type="term" value="F:endopeptidase inhibitor activity"/>
    <property type="evidence" value="ECO:0007669"/>
    <property type="project" value="InterPro"/>
</dbReference>
<evidence type="ECO:0000259" key="5">
    <source>
        <dbReference type="SMART" id="SM01360"/>
    </source>
</evidence>
<dbReference type="CDD" id="cd02891">
    <property type="entry name" value="A2M_like"/>
    <property type="match status" value="1"/>
</dbReference>
<dbReference type="Pfam" id="PF17973">
    <property type="entry name" value="bMG10"/>
    <property type="match status" value="1"/>
</dbReference>
<dbReference type="PROSITE" id="PS51257">
    <property type="entry name" value="PROKAR_LIPOPROTEIN"/>
    <property type="match status" value="1"/>
</dbReference>
<dbReference type="Pfam" id="PF21142">
    <property type="entry name" value="A2M_bMG2"/>
    <property type="match status" value="1"/>
</dbReference>
<evidence type="ECO:0000313" key="6">
    <source>
        <dbReference type="EMBL" id="MBO1319871.1"/>
    </source>
</evidence>
<keyword evidence="2 3" id="KW-0732">Signal</keyword>
<dbReference type="PANTHER" id="PTHR40094">
    <property type="entry name" value="ALPHA-2-MACROGLOBULIN HOMOLOG"/>
    <property type="match status" value="1"/>
</dbReference>
<dbReference type="Pfam" id="PF07703">
    <property type="entry name" value="A2M_BRD"/>
    <property type="match status" value="1"/>
</dbReference>
<dbReference type="RefSeq" id="WP_207859799.1">
    <property type="nucleotide sequence ID" value="NZ_JAFREP010000014.1"/>
</dbReference>
<dbReference type="SMART" id="SM01419">
    <property type="entry name" value="Thiol-ester_cl"/>
    <property type="match status" value="1"/>
</dbReference>
<evidence type="ECO:0008006" key="8">
    <source>
        <dbReference type="Google" id="ProtNLM"/>
    </source>
</evidence>
<evidence type="ECO:0000256" key="1">
    <source>
        <dbReference type="ARBA" id="ARBA00010556"/>
    </source>
</evidence>
<dbReference type="InterPro" id="IPR047565">
    <property type="entry name" value="Alpha-macroglob_thiol-ester_cl"/>
</dbReference>
<dbReference type="InterPro" id="IPR011625">
    <property type="entry name" value="A2M_N_BRD"/>
</dbReference>
<dbReference type="PANTHER" id="PTHR40094:SF1">
    <property type="entry name" value="UBIQUITIN DOMAIN-CONTAINING PROTEIN"/>
    <property type="match status" value="1"/>
</dbReference>
<keyword evidence="7" id="KW-1185">Reference proteome</keyword>
<dbReference type="Pfam" id="PF11974">
    <property type="entry name" value="bMG3"/>
    <property type="match status" value="1"/>
</dbReference>
<dbReference type="Pfam" id="PF00207">
    <property type="entry name" value="A2M"/>
    <property type="match status" value="1"/>
</dbReference>
<evidence type="ECO:0000256" key="3">
    <source>
        <dbReference type="SAM" id="SignalP"/>
    </source>
</evidence>